<dbReference type="SUPFAM" id="SSF56112">
    <property type="entry name" value="Protein kinase-like (PK-like)"/>
    <property type="match status" value="1"/>
</dbReference>
<dbReference type="GO" id="GO:0005524">
    <property type="term" value="F:ATP binding"/>
    <property type="evidence" value="ECO:0007669"/>
    <property type="project" value="UniProtKB-UniRule"/>
</dbReference>
<evidence type="ECO:0000256" key="3">
    <source>
        <dbReference type="ARBA" id="ARBA00022527"/>
    </source>
</evidence>
<dbReference type="Pfam" id="PF14380">
    <property type="entry name" value="WAK_assoc"/>
    <property type="match status" value="1"/>
</dbReference>
<dbReference type="EMBL" id="WJXA01000009">
    <property type="protein sequence ID" value="KAF7132664.1"/>
    <property type="molecule type" value="Genomic_DNA"/>
</dbReference>
<name>A0A834GE47_RHOSS</name>
<keyword evidence="10 18" id="KW-0067">ATP-binding</keyword>
<keyword evidence="6 20" id="KW-0812">Transmembrane</keyword>
<keyword evidence="4" id="KW-0245">EGF-like domain</keyword>
<evidence type="ECO:0000313" key="23">
    <source>
        <dbReference type="EMBL" id="KAF7132664.1"/>
    </source>
</evidence>
<dbReference type="PROSITE" id="PS00108">
    <property type="entry name" value="PROTEIN_KINASE_ST"/>
    <property type="match status" value="1"/>
</dbReference>
<feature type="region of interest" description="Disordered" evidence="19">
    <location>
        <begin position="678"/>
        <end position="699"/>
    </location>
</feature>
<evidence type="ECO:0000256" key="2">
    <source>
        <dbReference type="ARBA" id="ARBA00012513"/>
    </source>
</evidence>
<dbReference type="InterPro" id="IPR011009">
    <property type="entry name" value="Kinase-like_dom_sf"/>
</dbReference>
<dbReference type="Gene3D" id="1.10.510.10">
    <property type="entry name" value="Transferase(Phosphotransferase) domain 1"/>
    <property type="match status" value="1"/>
</dbReference>
<evidence type="ECO:0000256" key="15">
    <source>
        <dbReference type="ARBA" id="ARBA00023180"/>
    </source>
</evidence>
<comment type="caution">
    <text evidence="23">The sequence shown here is derived from an EMBL/GenBank/DDBJ whole genome shotgun (WGS) entry which is preliminary data.</text>
</comment>
<feature type="transmembrane region" description="Helical" evidence="20">
    <location>
        <begin position="300"/>
        <end position="321"/>
    </location>
</feature>
<evidence type="ECO:0000256" key="8">
    <source>
        <dbReference type="ARBA" id="ARBA00022741"/>
    </source>
</evidence>
<keyword evidence="12 20" id="KW-0472">Membrane</keyword>
<accession>A0A834GE47</accession>
<evidence type="ECO:0000256" key="9">
    <source>
        <dbReference type="ARBA" id="ARBA00022777"/>
    </source>
</evidence>
<keyword evidence="24" id="KW-1185">Reference proteome</keyword>
<comment type="subcellular location">
    <subcellularLocation>
        <location evidence="1">Membrane</location>
        <topology evidence="1">Single-pass type I membrane protein</topology>
    </subcellularLocation>
</comment>
<evidence type="ECO:0000256" key="6">
    <source>
        <dbReference type="ARBA" id="ARBA00022692"/>
    </source>
</evidence>
<evidence type="ECO:0000256" key="1">
    <source>
        <dbReference type="ARBA" id="ARBA00004479"/>
    </source>
</evidence>
<evidence type="ECO:0000256" key="20">
    <source>
        <dbReference type="SAM" id="Phobius"/>
    </source>
</evidence>
<feature type="compositionally biased region" description="Low complexity" evidence="19">
    <location>
        <begin position="678"/>
        <end position="693"/>
    </location>
</feature>
<keyword evidence="14" id="KW-0675">Receptor</keyword>
<protein>
    <recommendedName>
        <fullName evidence="2">non-specific serine/threonine protein kinase</fullName>
        <ecNumber evidence="2">2.7.11.1</ecNumber>
    </recommendedName>
</protein>
<evidence type="ECO:0000256" key="5">
    <source>
        <dbReference type="ARBA" id="ARBA00022679"/>
    </source>
</evidence>
<keyword evidence="15" id="KW-0325">Glycoprotein</keyword>
<evidence type="ECO:0000256" key="13">
    <source>
        <dbReference type="ARBA" id="ARBA00023157"/>
    </source>
</evidence>
<dbReference type="Gene3D" id="3.30.200.20">
    <property type="entry name" value="Phosphorylase Kinase, domain 1"/>
    <property type="match status" value="1"/>
</dbReference>
<keyword evidence="9" id="KW-0418">Kinase</keyword>
<dbReference type="GO" id="GO:0004674">
    <property type="term" value="F:protein serine/threonine kinase activity"/>
    <property type="evidence" value="ECO:0007669"/>
    <property type="project" value="UniProtKB-KW"/>
</dbReference>
<evidence type="ECO:0000256" key="18">
    <source>
        <dbReference type="PROSITE-ProRule" id="PRU10141"/>
    </source>
</evidence>
<dbReference type="InterPro" id="IPR032872">
    <property type="entry name" value="WAK_assoc_C"/>
</dbReference>
<evidence type="ECO:0000256" key="16">
    <source>
        <dbReference type="ARBA" id="ARBA00047899"/>
    </source>
</evidence>
<proteinExistence type="predicted"/>
<feature type="chain" id="PRO_5032656841" description="non-specific serine/threonine protein kinase" evidence="21">
    <location>
        <begin position="30"/>
        <end position="699"/>
    </location>
</feature>
<dbReference type="OrthoDB" id="544400at2759"/>
<evidence type="ECO:0000313" key="24">
    <source>
        <dbReference type="Proteomes" id="UP000626092"/>
    </source>
</evidence>
<dbReference type="PROSITE" id="PS50011">
    <property type="entry name" value="PROTEIN_KINASE_DOM"/>
    <property type="match status" value="1"/>
</dbReference>
<keyword evidence="5" id="KW-0808">Transferase</keyword>
<evidence type="ECO:0000256" key="4">
    <source>
        <dbReference type="ARBA" id="ARBA00022536"/>
    </source>
</evidence>
<dbReference type="FunFam" id="3.30.200.20:FF:000059">
    <property type="entry name" value="S-receptor-like serine/threonine-protein kinase"/>
    <property type="match status" value="1"/>
</dbReference>
<dbReference type="InterPro" id="IPR008271">
    <property type="entry name" value="Ser/Thr_kinase_AS"/>
</dbReference>
<evidence type="ECO:0000259" key="22">
    <source>
        <dbReference type="PROSITE" id="PS50011"/>
    </source>
</evidence>
<comment type="catalytic activity">
    <reaction evidence="17">
        <text>L-seryl-[protein] + ATP = O-phospho-L-seryl-[protein] + ADP + H(+)</text>
        <dbReference type="Rhea" id="RHEA:17989"/>
        <dbReference type="Rhea" id="RHEA-COMP:9863"/>
        <dbReference type="Rhea" id="RHEA-COMP:11604"/>
        <dbReference type="ChEBI" id="CHEBI:15378"/>
        <dbReference type="ChEBI" id="CHEBI:29999"/>
        <dbReference type="ChEBI" id="CHEBI:30616"/>
        <dbReference type="ChEBI" id="CHEBI:83421"/>
        <dbReference type="ChEBI" id="CHEBI:456216"/>
        <dbReference type="EC" id="2.7.11.1"/>
    </reaction>
</comment>
<gene>
    <name evidence="23" type="ORF">RHSIM_Rhsim09G0105300</name>
</gene>
<evidence type="ECO:0000256" key="14">
    <source>
        <dbReference type="ARBA" id="ARBA00023170"/>
    </source>
</evidence>
<dbReference type="GO" id="GO:0016020">
    <property type="term" value="C:membrane"/>
    <property type="evidence" value="ECO:0007669"/>
    <property type="project" value="UniProtKB-SubCell"/>
</dbReference>
<dbReference type="Pfam" id="PF00069">
    <property type="entry name" value="Pkinase"/>
    <property type="match status" value="1"/>
</dbReference>
<sequence length="699" mass="77524">MASKTRASSLFLLPTTLPLVLLLLSTTLNIHIQSQTQDSGSDSDYNACKPFVCGNINFTFPFASSENFDSGTFHCGLPRFKIFCDASSSIPRLQLSGRFYRVKSLFSSDRLVTVVDDELIKDLTFSSSCKSLRNLTISAANDTAGAGLSLAPFGANLTVLECLDGLSPSSRDGFFGNYSCREGSKLYFFRDQVRRVSPVVPVEVPSGCKYVNLPVLAVSQNGKAFIDTQNVTILTYWLEDGFPLHWPDFEECTGCNKTGGRCGYDGRSGRIVCFCEDLQPNLHAQGGCLRKPKKPNKWKVIAGAATGSLSALLLAVLLVMFKYKHRISAILKPAYDGENHMTGIEINAKEFVKTYQSTLVANYSYNDIKKMTTGFKEKLGEGGYGTVYKGRLSDGRLIAVKLLENYKDKGQNFLNEVTTIGRIHHVNVIRLLGFCWDGSKQALIYEYMPNKSLGDQLFQGERSVSLGLAKLLEIAIGVAHGIEYLHNGCDSRILHLDIKPQNVLLDQNFNPKISDFGLAKVYSRNRSAVTMTGARGTIGYIAPEIFLRNLGNPSHKSDVYSFGMLLLEMIGVNKRVEVKPDVNTSSSEAYFPGWVYDRLIEEKEMDLELGDSIVGEEVFIARKMVMVGLWCIQMNPKDRPSMTRVVEMLCGDTEAIEMPPKPLFFSPPRVHVEQEITSLESESSELPLTSEVVVRSHEN</sequence>
<dbReference type="FunFam" id="1.10.510.10:FF:000590">
    <property type="entry name" value="PR5-like receptor kinase"/>
    <property type="match status" value="1"/>
</dbReference>
<dbReference type="InterPro" id="IPR025287">
    <property type="entry name" value="WAK_GUB"/>
</dbReference>
<dbReference type="SMART" id="SM00220">
    <property type="entry name" value="S_TKc"/>
    <property type="match status" value="1"/>
</dbReference>
<evidence type="ECO:0000256" key="10">
    <source>
        <dbReference type="ARBA" id="ARBA00022840"/>
    </source>
</evidence>
<evidence type="ECO:0000256" key="11">
    <source>
        <dbReference type="ARBA" id="ARBA00022989"/>
    </source>
</evidence>
<keyword evidence="7 21" id="KW-0732">Signal</keyword>
<evidence type="ECO:0000256" key="19">
    <source>
        <dbReference type="SAM" id="MobiDB-lite"/>
    </source>
</evidence>
<dbReference type="PANTHER" id="PTHR27009">
    <property type="entry name" value="RUST RESISTANCE KINASE LR10-RELATED"/>
    <property type="match status" value="1"/>
</dbReference>
<reference evidence="23" key="1">
    <citation type="submission" date="2019-11" db="EMBL/GenBank/DDBJ databases">
        <authorList>
            <person name="Liu Y."/>
            <person name="Hou J."/>
            <person name="Li T.-Q."/>
            <person name="Guan C.-H."/>
            <person name="Wu X."/>
            <person name="Wu H.-Z."/>
            <person name="Ling F."/>
            <person name="Zhang R."/>
            <person name="Shi X.-G."/>
            <person name="Ren J.-P."/>
            <person name="Chen E.-F."/>
            <person name="Sun J.-M."/>
        </authorList>
    </citation>
    <scope>NUCLEOTIDE SEQUENCE</scope>
    <source>
        <strain evidence="23">Adult_tree_wgs_1</strain>
        <tissue evidence="23">Leaves</tissue>
    </source>
</reference>
<dbReference type="EC" id="2.7.11.1" evidence="2"/>
<feature type="binding site" evidence="18">
    <location>
        <position position="401"/>
    </location>
    <ligand>
        <name>ATP</name>
        <dbReference type="ChEBI" id="CHEBI:30616"/>
    </ligand>
</feature>
<dbReference type="Proteomes" id="UP000626092">
    <property type="component" value="Unassembled WGS sequence"/>
</dbReference>
<evidence type="ECO:0000256" key="21">
    <source>
        <dbReference type="SAM" id="SignalP"/>
    </source>
</evidence>
<dbReference type="PROSITE" id="PS00107">
    <property type="entry name" value="PROTEIN_KINASE_ATP"/>
    <property type="match status" value="1"/>
</dbReference>
<organism evidence="23 24">
    <name type="scientific">Rhododendron simsii</name>
    <name type="common">Sims's rhododendron</name>
    <dbReference type="NCBI Taxonomy" id="118357"/>
    <lineage>
        <taxon>Eukaryota</taxon>
        <taxon>Viridiplantae</taxon>
        <taxon>Streptophyta</taxon>
        <taxon>Embryophyta</taxon>
        <taxon>Tracheophyta</taxon>
        <taxon>Spermatophyta</taxon>
        <taxon>Magnoliopsida</taxon>
        <taxon>eudicotyledons</taxon>
        <taxon>Gunneridae</taxon>
        <taxon>Pentapetalae</taxon>
        <taxon>asterids</taxon>
        <taxon>Ericales</taxon>
        <taxon>Ericaceae</taxon>
        <taxon>Ericoideae</taxon>
        <taxon>Rhodoreae</taxon>
        <taxon>Rhododendron</taxon>
    </lineage>
</organism>
<comment type="catalytic activity">
    <reaction evidence="16">
        <text>L-threonyl-[protein] + ATP = O-phospho-L-threonyl-[protein] + ADP + H(+)</text>
        <dbReference type="Rhea" id="RHEA:46608"/>
        <dbReference type="Rhea" id="RHEA-COMP:11060"/>
        <dbReference type="Rhea" id="RHEA-COMP:11605"/>
        <dbReference type="ChEBI" id="CHEBI:15378"/>
        <dbReference type="ChEBI" id="CHEBI:30013"/>
        <dbReference type="ChEBI" id="CHEBI:30616"/>
        <dbReference type="ChEBI" id="CHEBI:61977"/>
        <dbReference type="ChEBI" id="CHEBI:456216"/>
        <dbReference type="EC" id="2.7.11.1"/>
    </reaction>
</comment>
<keyword evidence="13" id="KW-1015">Disulfide bond</keyword>
<keyword evidence="8 18" id="KW-0547">Nucleotide-binding</keyword>
<dbReference type="AlphaFoldDB" id="A0A834GE47"/>
<feature type="domain" description="Protein kinase" evidence="22">
    <location>
        <begin position="373"/>
        <end position="664"/>
    </location>
</feature>
<dbReference type="InterPro" id="IPR017441">
    <property type="entry name" value="Protein_kinase_ATP_BS"/>
</dbReference>
<keyword evidence="11 20" id="KW-1133">Transmembrane helix</keyword>
<evidence type="ECO:0000256" key="17">
    <source>
        <dbReference type="ARBA" id="ARBA00048679"/>
    </source>
</evidence>
<dbReference type="InterPro" id="IPR000719">
    <property type="entry name" value="Prot_kinase_dom"/>
</dbReference>
<feature type="signal peptide" evidence="21">
    <location>
        <begin position="1"/>
        <end position="29"/>
    </location>
</feature>
<evidence type="ECO:0000256" key="7">
    <source>
        <dbReference type="ARBA" id="ARBA00022729"/>
    </source>
</evidence>
<dbReference type="InterPro" id="IPR045874">
    <property type="entry name" value="LRK10/LRL21-25-like"/>
</dbReference>
<dbReference type="GO" id="GO:0030247">
    <property type="term" value="F:polysaccharide binding"/>
    <property type="evidence" value="ECO:0007669"/>
    <property type="project" value="InterPro"/>
</dbReference>
<evidence type="ECO:0000256" key="12">
    <source>
        <dbReference type="ARBA" id="ARBA00023136"/>
    </source>
</evidence>
<keyword evidence="3" id="KW-0723">Serine/threonine-protein kinase</keyword>
<dbReference type="Pfam" id="PF13947">
    <property type="entry name" value="GUB_WAK_bind"/>
    <property type="match status" value="1"/>
</dbReference>